<dbReference type="InterPro" id="IPR018193">
    <property type="entry name" value="Glyc_kinase_flavodox-like_fold"/>
</dbReference>
<dbReference type="PANTHER" id="PTHR21599:SF0">
    <property type="entry name" value="GLYCERATE KINASE"/>
    <property type="match status" value="1"/>
</dbReference>
<keyword evidence="3 4" id="KW-0418">Kinase</keyword>
<dbReference type="EMBL" id="FSSB01000014">
    <property type="protein sequence ID" value="SIO94509.1"/>
    <property type="molecule type" value="Genomic_DNA"/>
</dbReference>
<dbReference type="InterPro" id="IPR004381">
    <property type="entry name" value="Glycerate_kinase"/>
</dbReference>
<dbReference type="OrthoDB" id="9774290at2"/>
<evidence type="ECO:0000313" key="5">
    <source>
        <dbReference type="EMBL" id="QMV16719.1"/>
    </source>
</evidence>
<accession>A0A1N6M4Y7</accession>
<reference evidence="5 8" key="3">
    <citation type="journal article" date="2020" name="J. Nat. Prod.">
        <title>Genomics-Metabolomics Profiling Disclosed Marine Vibrio spartinae 3.6 as a Producer of a New Branched Side Chain Prodigiosin.</title>
        <authorList>
            <person name="Vitale G.A."/>
            <person name="Sciarretta M."/>
            <person name="Palma Esposito F."/>
            <person name="January G.G."/>
            <person name="Giaccio M."/>
            <person name="Bunk B."/>
            <person name="Sproer C."/>
            <person name="Bajerski F."/>
            <person name="Power D."/>
            <person name="Festa C."/>
            <person name="Monti M.C."/>
            <person name="D'Auria M.V."/>
            <person name="de Pascale D."/>
        </authorList>
    </citation>
    <scope>NUCLEOTIDE SEQUENCE [LARGE SCALE GENOMIC DNA]</scope>
    <source>
        <strain evidence="5 8">3.6</strain>
    </source>
</reference>
<evidence type="ECO:0000313" key="7">
    <source>
        <dbReference type="Proteomes" id="UP000184774"/>
    </source>
</evidence>
<dbReference type="Gene3D" id="3.40.50.10350">
    <property type="entry name" value="Glycerate kinase, domain 1"/>
    <property type="match status" value="1"/>
</dbReference>
<dbReference type="AlphaFoldDB" id="A0A1N6M4Y7"/>
<evidence type="ECO:0000256" key="4">
    <source>
        <dbReference type="PIRNR" id="PIRNR006078"/>
    </source>
</evidence>
<evidence type="ECO:0000313" key="8">
    <source>
        <dbReference type="Proteomes" id="UP000515264"/>
    </source>
</evidence>
<dbReference type="Pfam" id="PF02595">
    <property type="entry name" value="Gly_kinase"/>
    <property type="match status" value="1"/>
</dbReference>
<name>A0A1N6M4Y7_9VIBR</name>
<dbReference type="GO" id="GO:0031388">
    <property type="term" value="P:organic acid phosphorylation"/>
    <property type="evidence" value="ECO:0007669"/>
    <property type="project" value="UniProtKB-UniRule"/>
</dbReference>
<evidence type="ECO:0000313" key="6">
    <source>
        <dbReference type="EMBL" id="SIO94509.1"/>
    </source>
</evidence>
<dbReference type="NCBIfam" id="TIGR00045">
    <property type="entry name" value="glycerate kinase"/>
    <property type="match status" value="1"/>
</dbReference>
<sequence>MRIVIAPDSFKESLSAVEVAEIIAQSWQQVFPEAECIKKPVTDGGEGFVDALVTASQGQKVTTRVHNPIGVAIDAKWGMSHDRHTAFIEMAAASGLALLTTDERNPLLTTSFGTGQLISAALDEGIRHLVLGIGGSATNDGGVGMMQALGVSFVDAQGHELPPGGATLSRLDSIDLSGLDPRLQSCRIEVACDVTNPLTGESGAAAVYGPQKGATPAMVRALERGLVHYADVIERQFGQAVDKRPGAGAAGGVGAALMAFLNARLSPGIELVIEALDLAPEIVRCDLVITGEGCLDAQSLNGKVPVGIAQLAKRHGKPVIALAGSVKATDQQLHAVGIDAAFGTVQAVMTLEAALAQAASHLAQTTVQIARLVHISGKQITGEST</sequence>
<evidence type="ECO:0000256" key="1">
    <source>
        <dbReference type="ARBA" id="ARBA00006284"/>
    </source>
</evidence>
<dbReference type="Proteomes" id="UP000184774">
    <property type="component" value="Unassembled WGS sequence"/>
</dbReference>
<organism evidence="6 7">
    <name type="scientific">Vibrio spartinae</name>
    <dbReference type="NCBI Taxonomy" id="1918945"/>
    <lineage>
        <taxon>Bacteria</taxon>
        <taxon>Pseudomonadati</taxon>
        <taxon>Pseudomonadota</taxon>
        <taxon>Gammaproteobacteria</taxon>
        <taxon>Vibrionales</taxon>
        <taxon>Vibrionaceae</taxon>
        <taxon>Vibrio</taxon>
    </lineage>
</organism>
<reference evidence="6 7" key="1">
    <citation type="submission" date="2016-12" db="EMBL/GenBank/DDBJ databases">
        <authorList>
            <person name="Song W.-J."/>
            <person name="Kurnit D.M."/>
        </authorList>
    </citation>
    <scope>NUCLEOTIDE SEQUENCE [LARGE SCALE GENOMIC DNA]</scope>
    <source>
        <strain evidence="6 7">CECT 9026</strain>
    </source>
</reference>
<dbReference type="PANTHER" id="PTHR21599">
    <property type="entry name" value="GLYCERATE KINASE"/>
    <property type="match status" value="1"/>
</dbReference>
<reference evidence="5" key="2">
    <citation type="submission" date="2019-11" db="EMBL/GenBank/DDBJ databases">
        <authorList>
            <person name="January G."/>
            <person name="Bunk B."/>
        </authorList>
    </citation>
    <scope>NUCLEOTIDE SEQUENCE</scope>
    <source>
        <strain evidence="5">3.6</strain>
    </source>
</reference>
<dbReference type="EMBL" id="CP046269">
    <property type="protein sequence ID" value="QMV16719.1"/>
    <property type="molecule type" value="Genomic_DNA"/>
</dbReference>
<dbReference type="Proteomes" id="UP000515264">
    <property type="component" value="Chromosome 2"/>
</dbReference>
<dbReference type="Gene3D" id="3.90.1510.10">
    <property type="entry name" value="Glycerate kinase, domain 2"/>
    <property type="match status" value="1"/>
</dbReference>
<evidence type="ECO:0000256" key="3">
    <source>
        <dbReference type="ARBA" id="ARBA00022777"/>
    </source>
</evidence>
<protein>
    <submittedName>
        <fullName evidence="6">Glycerate 2-kinase</fullName>
        <ecNumber evidence="6">2.7.1.165</ecNumber>
    </submittedName>
</protein>
<dbReference type="GO" id="GO:0008887">
    <property type="term" value="F:glycerate kinase activity"/>
    <property type="evidence" value="ECO:0007669"/>
    <property type="project" value="UniProtKB-UniRule"/>
</dbReference>
<dbReference type="RefSeq" id="WP_074373052.1">
    <property type="nucleotide sequence ID" value="NZ_AP024908.1"/>
</dbReference>
<gene>
    <name evidence="6" type="primary">garK</name>
    <name evidence="6" type="ORF">VSP9026_02214</name>
    <name evidence="5" type="ORF">Vspart_04124</name>
</gene>
<keyword evidence="8" id="KW-1185">Reference proteome</keyword>
<proteinExistence type="inferred from homology"/>
<dbReference type="InterPro" id="IPR018197">
    <property type="entry name" value="Glycerate_kinase_RE-like"/>
</dbReference>
<evidence type="ECO:0000256" key="2">
    <source>
        <dbReference type="ARBA" id="ARBA00022679"/>
    </source>
</evidence>
<dbReference type="SUPFAM" id="SSF110738">
    <property type="entry name" value="Glycerate kinase I"/>
    <property type="match status" value="1"/>
</dbReference>
<comment type="similarity">
    <text evidence="1 4">Belongs to the glycerate kinase type-1 family.</text>
</comment>
<keyword evidence="2 4" id="KW-0808">Transferase</keyword>
<dbReference type="InterPro" id="IPR036129">
    <property type="entry name" value="Glycerate_kinase_sf"/>
</dbReference>
<dbReference type="GO" id="GO:0043798">
    <property type="term" value="F:glycerate 2-kinase activity"/>
    <property type="evidence" value="ECO:0007669"/>
    <property type="project" value="UniProtKB-EC"/>
</dbReference>
<dbReference type="PIRSF" id="PIRSF006078">
    <property type="entry name" value="GlxK"/>
    <property type="match status" value="1"/>
</dbReference>
<dbReference type="EC" id="2.7.1.165" evidence="6"/>